<dbReference type="PANTHER" id="PTHR30086">
    <property type="entry name" value="ARGININE EXPORTER PROTEIN ARGO"/>
    <property type="match status" value="1"/>
</dbReference>
<dbReference type="InterPro" id="IPR001123">
    <property type="entry name" value="LeuE-type"/>
</dbReference>
<evidence type="ECO:0000256" key="1">
    <source>
        <dbReference type="ARBA" id="ARBA00004651"/>
    </source>
</evidence>
<sequence length="205" mass="22532">MLEAFFHGFILALGLILPLGVQNVFVFNQGVLQRRFAHALPVIITASLCDTLLILVSVLGVSFVILGSYWIKMILIGAGCIFLIYMGWTTWNSKPSSEREVSANKFSLKKQVLFAASVSLLNPHAIMDTVGVIGTSSLRYQGEDKVIFAFACILVSWIWFLGLALIGRISGELDKSGKFLLILNKISALVMWGAAVYLLFTLISK</sequence>
<keyword evidence="5 6" id="KW-0472">Membrane</keyword>
<dbReference type="PATRIC" id="fig|157838.3.peg.846"/>
<feature type="transmembrane region" description="Helical" evidence="6">
    <location>
        <begin position="112"/>
        <end position="134"/>
    </location>
</feature>
<evidence type="ECO:0000256" key="2">
    <source>
        <dbReference type="ARBA" id="ARBA00022475"/>
    </source>
</evidence>
<evidence type="ECO:0000256" key="3">
    <source>
        <dbReference type="ARBA" id="ARBA00022692"/>
    </source>
</evidence>
<dbReference type="PANTHER" id="PTHR30086:SF20">
    <property type="entry name" value="ARGININE EXPORTER PROTEIN ARGO-RELATED"/>
    <property type="match status" value="1"/>
</dbReference>
<feature type="transmembrane region" description="Helical" evidence="6">
    <location>
        <begin position="6"/>
        <end position="27"/>
    </location>
</feature>
<reference evidence="7 8" key="1">
    <citation type="submission" date="2015-09" db="EMBL/GenBank/DDBJ databases">
        <title>Genome sequencing project for genomic taxonomy and phylogenomics of Bacillus-like bacteria.</title>
        <authorList>
            <person name="Liu B."/>
            <person name="Wang J."/>
            <person name="Zhu Y."/>
            <person name="Liu G."/>
            <person name="Chen Q."/>
            <person name="Chen Z."/>
            <person name="Lan J."/>
            <person name="Che J."/>
            <person name="Ge C."/>
            <person name="Shi H."/>
            <person name="Pan Z."/>
            <person name="Liu X."/>
        </authorList>
    </citation>
    <scope>NUCLEOTIDE SEQUENCE [LARGE SCALE GENOMIC DNA]</scope>
    <source>
        <strain evidence="7 8">LMG 18435</strain>
    </source>
</reference>
<comment type="subcellular location">
    <subcellularLocation>
        <location evidence="1">Cell membrane</location>
        <topology evidence="1">Multi-pass membrane protein</topology>
    </subcellularLocation>
</comment>
<accession>A0A0Q3TGF9</accession>
<keyword evidence="3 6" id="KW-0812">Transmembrane</keyword>
<keyword evidence="8" id="KW-1185">Reference proteome</keyword>
<dbReference type="GO" id="GO:0015171">
    <property type="term" value="F:amino acid transmembrane transporter activity"/>
    <property type="evidence" value="ECO:0007669"/>
    <property type="project" value="TreeGrafter"/>
</dbReference>
<feature type="transmembrane region" description="Helical" evidence="6">
    <location>
        <begin position="39"/>
        <end position="63"/>
    </location>
</feature>
<dbReference type="Proteomes" id="UP000051888">
    <property type="component" value="Unassembled WGS sequence"/>
</dbReference>
<dbReference type="AlphaFoldDB" id="A0A0Q3TGF9"/>
<dbReference type="OrthoDB" id="5638726at2"/>
<evidence type="ECO:0000313" key="7">
    <source>
        <dbReference type="EMBL" id="KQL52729.1"/>
    </source>
</evidence>
<feature type="transmembrane region" description="Helical" evidence="6">
    <location>
        <begin position="146"/>
        <end position="167"/>
    </location>
</feature>
<comment type="caution">
    <text evidence="7">The sequence shown here is derived from an EMBL/GenBank/DDBJ whole genome shotgun (WGS) entry which is preliminary data.</text>
</comment>
<dbReference type="RefSeq" id="WP_055738434.1">
    <property type="nucleotide sequence ID" value="NZ_JAAIWL010000015.1"/>
</dbReference>
<dbReference type="EMBL" id="LJJC01000004">
    <property type="protein sequence ID" value="KQL52729.1"/>
    <property type="molecule type" value="Genomic_DNA"/>
</dbReference>
<dbReference type="Pfam" id="PF01810">
    <property type="entry name" value="LysE"/>
    <property type="match status" value="1"/>
</dbReference>
<gene>
    <name evidence="7" type="ORF">AN964_03805</name>
</gene>
<evidence type="ECO:0000256" key="5">
    <source>
        <dbReference type="ARBA" id="ARBA00023136"/>
    </source>
</evidence>
<proteinExistence type="predicted"/>
<organism evidence="7 8">
    <name type="scientific">Heyndrickxia shackletonii</name>
    <dbReference type="NCBI Taxonomy" id="157838"/>
    <lineage>
        <taxon>Bacteria</taxon>
        <taxon>Bacillati</taxon>
        <taxon>Bacillota</taxon>
        <taxon>Bacilli</taxon>
        <taxon>Bacillales</taxon>
        <taxon>Bacillaceae</taxon>
        <taxon>Heyndrickxia</taxon>
    </lineage>
</organism>
<keyword evidence="2" id="KW-1003">Cell membrane</keyword>
<name>A0A0Q3TGF9_9BACI</name>
<feature type="transmembrane region" description="Helical" evidence="6">
    <location>
        <begin position="69"/>
        <end position="91"/>
    </location>
</feature>
<evidence type="ECO:0000256" key="6">
    <source>
        <dbReference type="SAM" id="Phobius"/>
    </source>
</evidence>
<evidence type="ECO:0000256" key="4">
    <source>
        <dbReference type="ARBA" id="ARBA00022989"/>
    </source>
</evidence>
<protein>
    <submittedName>
        <fullName evidence="7">Lysine transporter LysE</fullName>
    </submittedName>
</protein>
<evidence type="ECO:0000313" key="8">
    <source>
        <dbReference type="Proteomes" id="UP000051888"/>
    </source>
</evidence>
<keyword evidence="4 6" id="KW-1133">Transmembrane helix</keyword>
<dbReference type="GO" id="GO:0005886">
    <property type="term" value="C:plasma membrane"/>
    <property type="evidence" value="ECO:0007669"/>
    <property type="project" value="UniProtKB-SubCell"/>
</dbReference>
<feature type="transmembrane region" description="Helical" evidence="6">
    <location>
        <begin position="179"/>
        <end position="200"/>
    </location>
</feature>